<dbReference type="InterPro" id="IPR011992">
    <property type="entry name" value="EF-hand-dom_pair"/>
</dbReference>
<dbReference type="Proteomes" id="UP000278807">
    <property type="component" value="Unassembled WGS sequence"/>
</dbReference>
<feature type="domain" description="EF-hand" evidence="2">
    <location>
        <begin position="42"/>
        <end position="77"/>
    </location>
</feature>
<name>A0A3P7RSE0_RODNA</name>
<keyword evidence="1" id="KW-0106">Calcium</keyword>
<dbReference type="EMBL" id="UZAE01000135">
    <property type="protein sequence ID" value="VDN96348.1"/>
    <property type="molecule type" value="Genomic_DNA"/>
</dbReference>
<evidence type="ECO:0000259" key="2">
    <source>
        <dbReference type="PROSITE" id="PS50222"/>
    </source>
</evidence>
<evidence type="ECO:0000313" key="4">
    <source>
        <dbReference type="Proteomes" id="UP000278807"/>
    </source>
</evidence>
<evidence type="ECO:0000256" key="1">
    <source>
        <dbReference type="ARBA" id="ARBA00022837"/>
    </source>
</evidence>
<dbReference type="Pfam" id="PF13499">
    <property type="entry name" value="EF-hand_7"/>
    <property type="match status" value="1"/>
</dbReference>
<sequence length="77" mass="9174">MSKLYPLFFSYEEVKKFLESLDYDKSGKLSTNELLVAFPDDISMKELREFIKRHDKDGDNELDIDELLEFFTQSNKE</sequence>
<dbReference type="AlphaFoldDB" id="A0A3P7RSE0"/>
<dbReference type="OrthoDB" id="293868at2759"/>
<dbReference type="GO" id="GO:0005509">
    <property type="term" value="F:calcium ion binding"/>
    <property type="evidence" value="ECO:0007669"/>
    <property type="project" value="InterPro"/>
</dbReference>
<keyword evidence="4" id="KW-1185">Reference proteome</keyword>
<protein>
    <recommendedName>
        <fullName evidence="2">EF-hand domain-containing protein</fullName>
    </recommendedName>
</protein>
<proteinExistence type="predicted"/>
<dbReference type="PROSITE" id="PS50222">
    <property type="entry name" value="EF_HAND_2"/>
    <property type="match status" value="1"/>
</dbReference>
<dbReference type="SUPFAM" id="SSF47473">
    <property type="entry name" value="EF-hand"/>
    <property type="match status" value="1"/>
</dbReference>
<dbReference type="InterPro" id="IPR018247">
    <property type="entry name" value="EF_Hand_1_Ca_BS"/>
</dbReference>
<dbReference type="InterPro" id="IPR002048">
    <property type="entry name" value="EF_hand_dom"/>
</dbReference>
<dbReference type="SMART" id="SM00054">
    <property type="entry name" value="EFh"/>
    <property type="match status" value="2"/>
</dbReference>
<dbReference type="PROSITE" id="PS00018">
    <property type="entry name" value="EF_HAND_1"/>
    <property type="match status" value="1"/>
</dbReference>
<evidence type="ECO:0000313" key="3">
    <source>
        <dbReference type="EMBL" id="VDN96348.1"/>
    </source>
</evidence>
<dbReference type="Gene3D" id="1.10.238.10">
    <property type="entry name" value="EF-hand"/>
    <property type="match status" value="1"/>
</dbReference>
<gene>
    <name evidence="3" type="ORF">HNAJ_LOCUS489</name>
</gene>
<accession>A0A3P7RSE0</accession>
<organism evidence="3 4">
    <name type="scientific">Rodentolepis nana</name>
    <name type="common">Dwarf tapeworm</name>
    <name type="synonym">Hymenolepis nana</name>
    <dbReference type="NCBI Taxonomy" id="102285"/>
    <lineage>
        <taxon>Eukaryota</taxon>
        <taxon>Metazoa</taxon>
        <taxon>Spiralia</taxon>
        <taxon>Lophotrochozoa</taxon>
        <taxon>Platyhelminthes</taxon>
        <taxon>Cestoda</taxon>
        <taxon>Eucestoda</taxon>
        <taxon>Cyclophyllidea</taxon>
        <taxon>Hymenolepididae</taxon>
        <taxon>Rodentolepis</taxon>
    </lineage>
</organism>
<reference evidence="3 4" key="1">
    <citation type="submission" date="2018-11" db="EMBL/GenBank/DDBJ databases">
        <authorList>
            <consortium name="Pathogen Informatics"/>
        </authorList>
    </citation>
    <scope>NUCLEOTIDE SEQUENCE [LARGE SCALE GENOMIC DNA]</scope>
</reference>